<gene>
    <name evidence="2" type="ORF">MERR_LOCUS16344</name>
</gene>
<dbReference type="EMBL" id="CACVBM020001076">
    <property type="protein sequence ID" value="CAA7029109.1"/>
    <property type="molecule type" value="Genomic_DNA"/>
</dbReference>
<organism evidence="2 3">
    <name type="scientific">Microthlaspi erraticum</name>
    <dbReference type="NCBI Taxonomy" id="1685480"/>
    <lineage>
        <taxon>Eukaryota</taxon>
        <taxon>Viridiplantae</taxon>
        <taxon>Streptophyta</taxon>
        <taxon>Embryophyta</taxon>
        <taxon>Tracheophyta</taxon>
        <taxon>Spermatophyta</taxon>
        <taxon>Magnoliopsida</taxon>
        <taxon>eudicotyledons</taxon>
        <taxon>Gunneridae</taxon>
        <taxon>Pentapetalae</taxon>
        <taxon>rosids</taxon>
        <taxon>malvids</taxon>
        <taxon>Brassicales</taxon>
        <taxon>Brassicaceae</taxon>
        <taxon>Coluteocarpeae</taxon>
        <taxon>Microthlaspi</taxon>
    </lineage>
</organism>
<feature type="region of interest" description="Disordered" evidence="1">
    <location>
        <begin position="19"/>
        <end position="48"/>
    </location>
</feature>
<evidence type="ECO:0000313" key="3">
    <source>
        <dbReference type="Proteomes" id="UP000467841"/>
    </source>
</evidence>
<name>A0A6D2INA3_9BRAS</name>
<evidence type="ECO:0000256" key="1">
    <source>
        <dbReference type="SAM" id="MobiDB-lite"/>
    </source>
</evidence>
<feature type="region of interest" description="Disordered" evidence="1">
    <location>
        <begin position="94"/>
        <end position="129"/>
    </location>
</feature>
<reference evidence="2" key="1">
    <citation type="submission" date="2020-01" db="EMBL/GenBank/DDBJ databases">
        <authorList>
            <person name="Mishra B."/>
        </authorList>
    </citation>
    <scope>NUCLEOTIDE SEQUENCE [LARGE SCALE GENOMIC DNA]</scope>
</reference>
<sequence length="171" mass="18908">MIDPRSTASPSSIVAAEHTYRPGKHPPTVDPFQSSAQNSRTTAPLEPGSIVPRLTCSLPIICVPCTIVLSDQRTIIPHPALTFNQIYPSCRTRRPNIQSLGHDRSDRTAARSRPSSQPNVPTNRLNGPVDPKPILKPILQDLKPNYLADFIDLGLAALKYLEHYKYIILVL</sequence>
<proteinExistence type="predicted"/>
<evidence type="ECO:0000313" key="2">
    <source>
        <dbReference type="EMBL" id="CAA7029109.1"/>
    </source>
</evidence>
<dbReference type="AlphaFoldDB" id="A0A6D2INA3"/>
<comment type="caution">
    <text evidence="2">The sequence shown here is derived from an EMBL/GenBank/DDBJ whole genome shotgun (WGS) entry which is preliminary data.</text>
</comment>
<accession>A0A6D2INA3</accession>
<protein>
    <submittedName>
        <fullName evidence="2">Uncharacterized protein</fullName>
    </submittedName>
</protein>
<keyword evidence="3" id="KW-1185">Reference proteome</keyword>
<dbReference type="Proteomes" id="UP000467841">
    <property type="component" value="Unassembled WGS sequence"/>
</dbReference>
<feature type="compositionally biased region" description="Polar residues" evidence="1">
    <location>
        <begin position="113"/>
        <end position="125"/>
    </location>
</feature>
<feature type="compositionally biased region" description="Polar residues" evidence="1">
    <location>
        <begin position="31"/>
        <end position="42"/>
    </location>
</feature>